<comment type="caution">
    <text evidence="2">The sequence shown here is derived from an EMBL/GenBank/DDBJ whole genome shotgun (WGS) entry which is preliminary data.</text>
</comment>
<evidence type="ECO:0000256" key="1">
    <source>
        <dbReference type="SAM" id="SignalP"/>
    </source>
</evidence>
<dbReference type="SUPFAM" id="SSF48452">
    <property type="entry name" value="TPR-like"/>
    <property type="match status" value="1"/>
</dbReference>
<dbReference type="PROSITE" id="PS51257">
    <property type="entry name" value="PROKAR_LIPOPROTEIN"/>
    <property type="match status" value="1"/>
</dbReference>
<evidence type="ECO:0000313" key="2">
    <source>
        <dbReference type="EMBL" id="MFC4722287.1"/>
    </source>
</evidence>
<dbReference type="InterPro" id="IPR011990">
    <property type="entry name" value="TPR-like_helical_dom_sf"/>
</dbReference>
<dbReference type="InterPro" id="IPR024302">
    <property type="entry name" value="SusD-like"/>
</dbReference>
<dbReference type="Gene3D" id="1.25.40.390">
    <property type="match status" value="1"/>
</dbReference>
<proteinExistence type="predicted"/>
<evidence type="ECO:0000313" key="3">
    <source>
        <dbReference type="Proteomes" id="UP001595953"/>
    </source>
</evidence>
<name>A0ABV9N1W2_9FLAO</name>
<reference evidence="3" key="1">
    <citation type="journal article" date="2019" name="Int. J. Syst. Evol. Microbiol.">
        <title>The Global Catalogue of Microorganisms (GCM) 10K type strain sequencing project: providing services to taxonomists for standard genome sequencing and annotation.</title>
        <authorList>
            <consortium name="The Broad Institute Genomics Platform"/>
            <consortium name="The Broad Institute Genome Sequencing Center for Infectious Disease"/>
            <person name="Wu L."/>
            <person name="Ma J."/>
        </authorList>
    </citation>
    <scope>NUCLEOTIDE SEQUENCE [LARGE SCALE GENOMIC DNA]</scope>
    <source>
        <strain evidence="3">CCUG 63682</strain>
    </source>
</reference>
<accession>A0ABV9N1W2</accession>
<dbReference type="EMBL" id="JBHSGP010000014">
    <property type="protein sequence ID" value="MFC4722287.1"/>
    <property type="molecule type" value="Genomic_DNA"/>
</dbReference>
<feature type="chain" id="PRO_5045417215" evidence="1">
    <location>
        <begin position="29"/>
        <end position="531"/>
    </location>
</feature>
<gene>
    <name evidence="2" type="ORF">ACFO5O_08140</name>
</gene>
<dbReference type="InterPro" id="IPR041662">
    <property type="entry name" value="SusD-like_2"/>
</dbReference>
<protein>
    <submittedName>
        <fullName evidence="2">SusD/RagB family nutrient-binding outer membrane lipoprotein</fullName>
    </submittedName>
</protein>
<keyword evidence="2" id="KW-0449">Lipoprotein</keyword>
<organism evidence="2 3">
    <name type="scientific">Geojedonia litorea</name>
    <dbReference type="NCBI Taxonomy" id="1268269"/>
    <lineage>
        <taxon>Bacteria</taxon>
        <taxon>Pseudomonadati</taxon>
        <taxon>Bacteroidota</taxon>
        <taxon>Flavobacteriia</taxon>
        <taxon>Flavobacteriales</taxon>
        <taxon>Flavobacteriaceae</taxon>
        <taxon>Geojedonia</taxon>
    </lineage>
</organism>
<feature type="signal peptide" evidence="1">
    <location>
        <begin position="1"/>
        <end position="28"/>
    </location>
</feature>
<dbReference type="Pfam" id="PF12741">
    <property type="entry name" value="SusD-like"/>
    <property type="match status" value="1"/>
</dbReference>
<sequence length="531" mass="58324">MKKYIYNTSRFTAAIALLFMVISCETTNLDINDNPNELTLDSADPNYVLNGIQFSFVGQHFNLSSISSRTMRHVHQFGTYASSSGQGTMNGAWSSAYSIANNLNLLEDLSEARNLPNHVGIGQVLEAFAFINLVDYIGTAVYSEAVNPDFPAPNLDGGQSIYNAMYDQLTDAVANLSATGSVAPEDLFYDGDMSKWIKLANTLKIKMYVQTKLVTNPNAVSEINAILASGNYISTSADDFVARYGTNVTNPDTRHPNFVGAYQVSAGGQYMSNDFMNTLLYGKSNPDPRLRYYIYRQTDQDPTGTLIPCAGDPNYQYCYVGNGYWGRDHADDEGIPNDGSLRATYGIYPAGGAYDDDSFKRTPESTNLGGAGIHPMVLSSFTKFWLAEAALPAPAGLGTNGNSRTYLMNAMQDSFDKVESFSGVAMVDADVTSYINEVLAEYDGAADDQERLAIIIREYYIAMWGNSIEAYNNYRRTGYPTLGMSVIANTAFPRSYFIPSSELNSNDNPALEQKKLTDQVFWDTNPAGFID</sequence>
<dbReference type="Pfam" id="PF12771">
    <property type="entry name" value="SusD-like_2"/>
    <property type="match status" value="1"/>
</dbReference>
<dbReference type="Proteomes" id="UP001595953">
    <property type="component" value="Unassembled WGS sequence"/>
</dbReference>
<dbReference type="RefSeq" id="WP_387962671.1">
    <property type="nucleotide sequence ID" value="NZ_JBHSGP010000014.1"/>
</dbReference>
<keyword evidence="3" id="KW-1185">Reference proteome</keyword>
<keyword evidence="1" id="KW-0732">Signal</keyword>